<feature type="transmembrane region" description="Helical" evidence="4">
    <location>
        <begin position="160"/>
        <end position="178"/>
    </location>
</feature>
<dbReference type="AlphaFoldDB" id="A0A6G1J4S3"/>
<evidence type="ECO:0000313" key="5">
    <source>
        <dbReference type="EMBL" id="KAF2685203.1"/>
    </source>
</evidence>
<feature type="transmembrane region" description="Helical" evidence="4">
    <location>
        <begin position="299"/>
        <end position="318"/>
    </location>
</feature>
<dbReference type="GO" id="GO:0016020">
    <property type="term" value="C:membrane"/>
    <property type="evidence" value="ECO:0007669"/>
    <property type="project" value="UniProtKB-SubCell"/>
</dbReference>
<dbReference type="InterPro" id="IPR050327">
    <property type="entry name" value="Proton-linked_MCT"/>
</dbReference>
<dbReference type="Proteomes" id="UP000799291">
    <property type="component" value="Unassembled WGS sequence"/>
</dbReference>
<name>A0A6G1J4S3_9PLEO</name>
<evidence type="ECO:0000256" key="1">
    <source>
        <dbReference type="ARBA" id="ARBA00004141"/>
    </source>
</evidence>
<comment type="subcellular location">
    <subcellularLocation>
        <location evidence="1">Membrane</location>
        <topology evidence="1">Multi-pass membrane protein</topology>
    </subcellularLocation>
</comment>
<feature type="transmembrane region" description="Helical" evidence="4">
    <location>
        <begin position="185"/>
        <end position="204"/>
    </location>
</feature>
<comment type="similarity">
    <text evidence="2">Belongs to the major facilitator superfamily. Monocarboxylate porter (TC 2.A.1.13) family.</text>
</comment>
<dbReference type="SUPFAM" id="SSF103473">
    <property type="entry name" value="MFS general substrate transporter"/>
    <property type="match status" value="1"/>
</dbReference>
<dbReference type="InterPro" id="IPR011701">
    <property type="entry name" value="MFS"/>
</dbReference>
<dbReference type="OrthoDB" id="6499973at2759"/>
<gene>
    <name evidence="5" type="ORF">K458DRAFT_365478</name>
</gene>
<feature type="transmembrane region" description="Helical" evidence="4">
    <location>
        <begin position="129"/>
        <end position="148"/>
    </location>
</feature>
<dbReference type="InterPro" id="IPR036259">
    <property type="entry name" value="MFS_trans_sf"/>
</dbReference>
<feature type="transmembrane region" description="Helical" evidence="4">
    <location>
        <begin position="425"/>
        <end position="446"/>
    </location>
</feature>
<dbReference type="Gene3D" id="1.20.1250.20">
    <property type="entry name" value="MFS general substrate transporter like domains"/>
    <property type="match status" value="2"/>
</dbReference>
<dbReference type="GO" id="GO:0022857">
    <property type="term" value="F:transmembrane transporter activity"/>
    <property type="evidence" value="ECO:0007669"/>
    <property type="project" value="InterPro"/>
</dbReference>
<sequence length="487" mass="52903">MPFSIKDVERGLKVTDRRADQHGVDNTTSPAITHKEEEELSGDRTNDFREKEKHLDDEEPRCNANEHDRISNGAEIQRTPTHKSHTSLKPKLAKLTNLALTRSNASIRDPGPPPDGGVKAWTQACMGHLVILNTWGMVATFGVFQTYYTTELGFEPSAVSWIGSMQMLGHFGLGMFTGRALDAGFYYYSLVPGMLLTALGMFMTSLCTHYYQFFLAQGLLTGLGCGCQFTPSMSLISTYFARNRSTALAIMASGSATGGLLYPTIARQLLPAIGFAWTVRVMGFIMLAWSAFHEPAYGLYLLGLFLFCFGIFFAFYYITSFAVNVLGVPYSTSINLLMIMNGVGLLGRLIPGYIADAYLGPYNTLIPLCFLTSIILYCWAAVYSVPSLYAFAILYGFFSAGFQGLFPAVLASLTKDMSKVGTRNGMGFGVVGLASLTGPPIAGALVQSHGGGYLAAQMWGASMMFAGSVVVLLGRLSITGWTLKIKV</sequence>
<feature type="transmembrane region" description="Helical" evidence="4">
    <location>
        <begin position="362"/>
        <end position="382"/>
    </location>
</feature>
<feature type="transmembrane region" description="Helical" evidence="4">
    <location>
        <begin position="330"/>
        <end position="350"/>
    </location>
</feature>
<dbReference type="PANTHER" id="PTHR11360">
    <property type="entry name" value="MONOCARBOXYLATE TRANSPORTER"/>
    <property type="match status" value="1"/>
</dbReference>
<evidence type="ECO:0000256" key="2">
    <source>
        <dbReference type="ARBA" id="ARBA00006727"/>
    </source>
</evidence>
<feature type="transmembrane region" description="Helical" evidence="4">
    <location>
        <begin position="210"/>
        <end position="236"/>
    </location>
</feature>
<feature type="compositionally biased region" description="Basic and acidic residues" evidence="3">
    <location>
        <begin position="33"/>
        <end position="66"/>
    </location>
</feature>
<feature type="region of interest" description="Disordered" evidence="3">
    <location>
        <begin position="1"/>
        <end position="66"/>
    </location>
</feature>
<organism evidence="5 6">
    <name type="scientific">Lentithecium fluviatile CBS 122367</name>
    <dbReference type="NCBI Taxonomy" id="1168545"/>
    <lineage>
        <taxon>Eukaryota</taxon>
        <taxon>Fungi</taxon>
        <taxon>Dikarya</taxon>
        <taxon>Ascomycota</taxon>
        <taxon>Pezizomycotina</taxon>
        <taxon>Dothideomycetes</taxon>
        <taxon>Pleosporomycetidae</taxon>
        <taxon>Pleosporales</taxon>
        <taxon>Massarineae</taxon>
        <taxon>Lentitheciaceae</taxon>
        <taxon>Lentithecium</taxon>
    </lineage>
</organism>
<feature type="transmembrane region" description="Helical" evidence="4">
    <location>
        <begin position="458"/>
        <end position="478"/>
    </location>
</feature>
<keyword evidence="4" id="KW-1133">Transmembrane helix</keyword>
<evidence type="ECO:0000256" key="4">
    <source>
        <dbReference type="SAM" id="Phobius"/>
    </source>
</evidence>
<evidence type="ECO:0000256" key="3">
    <source>
        <dbReference type="SAM" id="MobiDB-lite"/>
    </source>
</evidence>
<accession>A0A6G1J4S3</accession>
<feature type="transmembrane region" description="Helical" evidence="4">
    <location>
        <begin position="388"/>
        <end position="413"/>
    </location>
</feature>
<dbReference type="EMBL" id="MU005579">
    <property type="protein sequence ID" value="KAF2685203.1"/>
    <property type="molecule type" value="Genomic_DNA"/>
</dbReference>
<keyword evidence="6" id="KW-1185">Reference proteome</keyword>
<protein>
    <submittedName>
        <fullName evidence="5">MFS general substrate transporter</fullName>
    </submittedName>
</protein>
<keyword evidence="4" id="KW-0472">Membrane</keyword>
<feature type="compositionally biased region" description="Basic and acidic residues" evidence="3">
    <location>
        <begin position="1"/>
        <end position="23"/>
    </location>
</feature>
<keyword evidence="4" id="KW-0812">Transmembrane</keyword>
<evidence type="ECO:0000313" key="6">
    <source>
        <dbReference type="Proteomes" id="UP000799291"/>
    </source>
</evidence>
<feature type="transmembrane region" description="Helical" evidence="4">
    <location>
        <begin position="272"/>
        <end position="292"/>
    </location>
</feature>
<proteinExistence type="inferred from homology"/>
<reference evidence="5" key="1">
    <citation type="journal article" date="2020" name="Stud. Mycol.">
        <title>101 Dothideomycetes genomes: a test case for predicting lifestyles and emergence of pathogens.</title>
        <authorList>
            <person name="Haridas S."/>
            <person name="Albert R."/>
            <person name="Binder M."/>
            <person name="Bloem J."/>
            <person name="Labutti K."/>
            <person name="Salamov A."/>
            <person name="Andreopoulos B."/>
            <person name="Baker S."/>
            <person name="Barry K."/>
            <person name="Bills G."/>
            <person name="Bluhm B."/>
            <person name="Cannon C."/>
            <person name="Castanera R."/>
            <person name="Culley D."/>
            <person name="Daum C."/>
            <person name="Ezra D."/>
            <person name="Gonzalez J."/>
            <person name="Henrissat B."/>
            <person name="Kuo A."/>
            <person name="Liang C."/>
            <person name="Lipzen A."/>
            <person name="Lutzoni F."/>
            <person name="Magnuson J."/>
            <person name="Mondo S."/>
            <person name="Nolan M."/>
            <person name="Ohm R."/>
            <person name="Pangilinan J."/>
            <person name="Park H.-J."/>
            <person name="Ramirez L."/>
            <person name="Alfaro M."/>
            <person name="Sun H."/>
            <person name="Tritt A."/>
            <person name="Yoshinaga Y."/>
            <person name="Zwiers L.-H."/>
            <person name="Turgeon B."/>
            <person name="Goodwin S."/>
            <person name="Spatafora J."/>
            <person name="Crous P."/>
            <person name="Grigoriev I."/>
        </authorList>
    </citation>
    <scope>NUCLEOTIDE SEQUENCE</scope>
    <source>
        <strain evidence="5">CBS 122367</strain>
    </source>
</reference>
<dbReference type="PANTHER" id="PTHR11360:SF130">
    <property type="entry name" value="MAJOR FACILITATOR SUPERFAMILY (MFS) PROFILE DOMAIN-CONTAINING PROTEIN-RELATED"/>
    <property type="match status" value="1"/>
</dbReference>
<dbReference type="Pfam" id="PF07690">
    <property type="entry name" value="MFS_1"/>
    <property type="match status" value="1"/>
</dbReference>
<feature type="transmembrane region" description="Helical" evidence="4">
    <location>
        <begin position="248"/>
        <end position="266"/>
    </location>
</feature>